<dbReference type="SUPFAM" id="SSF52743">
    <property type="entry name" value="Subtilisin-like"/>
    <property type="match status" value="1"/>
</dbReference>
<name>A0ABY9P4V1_9GAMM</name>
<evidence type="ECO:0000256" key="1">
    <source>
        <dbReference type="ARBA" id="ARBA00011073"/>
    </source>
</evidence>
<feature type="signal peptide" evidence="7">
    <location>
        <begin position="1"/>
        <end position="29"/>
    </location>
</feature>
<comment type="similarity">
    <text evidence="1 5 6">Belongs to the peptidase S8 family.</text>
</comment>
<accession>A0ABY9P4V1</accession>
<keyword evidence="7" id="KW-0732">Signal</keyword>
<feature type="active site" description="Charge relay system" evidence="5">
    <location>
        <position position="228"/>
    </location>
</feature>
<feature type="chain" id="PRO_5047077595" evidence="7">
    <location>
        <begin position="30"/>
        <end position="665"/>
    </location>
</feature>
<dbReference type="InterPro" id="IPR000601">
    <property type="entry name" value="PKD_dom"/>
</dbReference>
<dbReference type="InterPro" id="IPR050131">
    <property type="entry name" value="Peptidase_S8_subtilisin-like"/>
</dbReference>
<evidence type="ECO:0000256" key="7">
    <source>
        <dbReference type="SAM" id="SignalP"/>
    </source>
</evidence>
<dbReference type="PROSITE" id="PS00137">
    <property type="entry name" value="SUBTILASE_HIS"/>
    <property type="match status" value="1"/>
</dbReference>
<evidence type="ECO:0000259" key="8">
    <source>
        <dbReference type="PROSITE" id="PS50093"/>
    </source>
</evidence>
<evidence type="ECO:0000256" key="3">
    <source>
        <dbReference type="ARBA" id="ARBA00022801"/>
    </source>
</evidence>
<dbReference type="InterPro" id="IPR015500">
    <property type="entry name" value="Peptidase_S8_subtilisin-rel"/>
</dbReference>
<dbReference type="PROSITE" id="PS51829">
    <property type="entry name" value="P_HOMO_B"/>
    <property type="match status" value="1"/>
</dbReference>
<dbReference type="SMART" id="SM00089">
    <property type="entry name" value="PKD"/>
    <property type="match status" value="1"/>
</dbReference>
<dbReference type="PROSITE" id="PS00138">
    <property type="entry name" value="SUBTILASE_SER"/>
    <property type="match status" value="1"/>
</dbReference>
<dbReference type="InterPro" id="IPR035986">
    <property type="entry name" value="PKD_dom_sf"/>
</dbReference>
<evidence type="ECO:0000313" key="11">
    <source>
        <dbReference type="Proteomes" id="UP001229313"/>
    </source>
</evidence>
<dbReference type="InterPro" id="IPR036852">
    <property type="entry name" value="Peptidase_S8/S53_dom_sf"/>
</dbReference>
<dbReference type="Pfam" id="PF01483">
    <property type="entry name" value="P_proprotein"/>
    <property type="match status" value="1"/>
</dbReference>
<dbReference type="Gene3D" id="3.40.50.200">
    <property type="entry name" value="Peptidase S8/S53 domain"/>
    <property type="match status" value="1"/>
</dbReference>
<dbReference type="Gene3D" id="2.60.120.260">
    <property type="entry name" value="Galactose-binding domain-like"/>
    <property type="match status" value="1"/>
</dbReference>
<keyword evidence="3 5" id="KW-0378">Hydrolase</keyword>
<protein>
    <submittedName>
        <fullName evidence="10">S8 family serine peptidase</fullName>
    </submittedName>
</protein>
<reference evidence="10 11" key="1">
    <citation type="submission" date="2023-08" db="EMBL/GenBank/DDBJ databases">
        <title>The whole genome sequence of Lysobacter yananisis.</title>
        <authorList>
            <person name="Sun H."/>
        </authorList>
    </citation>
    <scope>NUCLEOTIDE SEQUENCE [LARGE SCALE GENOMIC DNA]</scope>
    <source>
        <strain evidence="10 11">SNNU513</strain>
    </source>
</reference>
<dbReference type="Pfam" id="PF18911">
    <property type="entry name" value="PKD_4"/>
    <property type="match status" value="1"/>
</dbReference>
<dbReference type="InterPro" id="IPR008979">
    <property type="entry name" value="Galactose-bd-like_sf"/>
</dbReference>
<dbReference type="PANTHER" id="PTHR43806:SF11">
    <property type="entry name" value="CEREVISIN-RELATED"/>
    <property type="match status" value="1"/>
</dbReference>
<dbReference type="SUPFAM" id="SSF49299">
    <property type="entry name" value="PKD domain"/>
    <property type="match status" value="1"/>
</dbReference>
<dbReference type="InterPro" id="IPR000209">
    <property type="entry name" value="Peptidase_S8/S53_dom"/>
</dbReference>
<dbReference type="InterPro" id="IPR023828">
    <property type="entry name" value="Peptidase_S8_Ser-AS"/>
</dbReference>
<keyword evidence="11" id="KW-1185">Reference proteome</keyword>
<dbReference type="CDD" id="cd00146">
    <property type="entry name" value="PKD"/>
    <property type="match status" value="1"/>
</dbReference>
<dbReference type="InterPro" id="IPR022398">
    <property type="entry name" value="Peptidase_S8_His-AS"/>
</dbReference>
<dbReference type="InterPro" id="IPR022409">
    <property type="entry name" value="PKD/Chitinase_dom"/>
</dbReference>
<dbReference type="Proteomes" id="UP001229313">
    <property type="component" value="Chromosome"/>
</dbReference>
<organism evidence="10 11">
    <name type="scientific">Lysobacter yananisis</name>
    <dbReference type="NCBI Taxonomy" id="1003114"/>
    <lineage>
        <taxon>Bacteria</taxon>
        <taxon>Pseudomonadati</taxon>
        <taxon>Pseudomonadota</taxon>
        <taxon>Gammaproteobacteria</taxon>
        <taxon>Lysobacterales</taxon>
        <taxon>Lysobacteraceae</taxon>
        <taxon>Lysobacter</taxon>
    </lineage>
</organism>
<dbReference type="EMBL" id="CP133568">
    <property type="protein sequence ID" value="WMT01060.1"/>
    <property type="molecule type" value="Genomic_DNA"/>
</dbReference>
<dbReference type="PRINTS" id="PR00723">
    <property type="entry name" value="SUBTILISIN"/>
</dbReference>
<dbReference type="PROSITE" id="PS51892">
    <property type="entry name" value="SUBTILASE"/>
    <property type="match status" value="1"/>
</dbReference>
<evidence type="ECO:0000256" key="6">
    <source>
        <dbReference type="RuleBase" id="RU003355"/>
    </source>
</evidence>
<dbReference type="Pfam" id="PF00082">
    <property type="entry name" value="Peptidase_S8"/>
    <property type="match status" value="1"/>
</dbReference>
<dbReference type="PROSITE" id="PS00136">
    <property type="entry name" value="SUBTILASE_ASP"/>
    <property type="match status" value="1"/>
</dbReference>
<feature type="domain" description="PKD" evidence="8">
    <location>
        <begin position="465"/>
        <end position="545"/>
    </location>
</feature>
<evidence type="ECO:0000256" key="4">
    <source>
        <dbReference type="ARBA" id="ARBA00022825"/>
    </source>
</evidence>
<dbReference type="SUPFAM" id="SSF49785">
    <property type="entry name" value="Galactose-binding domain-like"/>
    <property type="match status" value="1"/>
</dbReference>
<evidence type="ECO:0000256" key="2">
    <source>
        <dbReference type="ARBA" id="ARBA00022670"/>
    </source>
</evidence>
<dbReference type="Gene3D" id="2.60.40.10">
    <property type="entry name" value="Immunoglobulins"/>
    <property type="match status" value="1"/>
</dbReference>
<dbReference type="InterPro" id="IPR013783">
    <property type="entry name" value="Ig-like_fold"/>
</dbReference>
<proteinExistence type="inferred from homology"/>
<dbReference type="InterPro" id="IPR023827">
    <property type="entry name" value="Peptidase_S8_Asp-AS"/>
</dbReference>
<keyword evidence="2 5" id="KW-0645">Protease</keyword>
<dbReference type="RefSeq" id="WP_309150675.1">
    <property type="nucleotide sequence ID" value="NZ_CP133568.1"/>
</dbReference>
<feature type="active site" description="Charge relay system" evidence="5">
    <location>
        <position position="400"/>
    </location>
</feature>
<evidence type="ECO:0000259" key="9">
    <source>
        <dbReference type="PROSITE" id="PS51829"/>
    </source>
</evidence>
<dbReference type="PANTHER" id="PTHR43806">
    <property type="entry name" value="PEPTIDASE S8"/>
    <property type="match status" value="1"/>
</dbReference>
<dbReference type="InterPro" id="IPR002884">
    <property type="entry name" value="P_dom"/>
</dbReference>
<dbReference type="PROSITE" id="PS50093">
    <property type="entry name" value="PKD"/>
    <property type="match status" value="1"/>
</dbReference>
<keyword evidence="4 5" id="KW-0720">Serine protease</keyword>
<evidence type="ECO:0000256" key="5">
    <source>
        <dbReference type="PROSITE-ProRule" id="PRU01240"/>
    </source>
</evidence>
<feature type="domain" description="P/Homo B" evidence="9">
    <location>
        <begin position="544"/>
        <end position="665"/>
    </location>
</feature>
<sequence>MHRISSRHPRLCALSAATAFVVASVFATAASAAGPIQYVRVNTSALDSGASTDRFIVKYRSDSVERRDAGELQRSLSAAANAAARTLGANGAGAKAAPAIGLRRAQALALGAELVTANRKLAPAEAEALMRRIAENPNVEYVEVDREMVLYMTPNDPEFPRQYGYGTGPGGIRAGQAWDRSTGAGVVVGVIDSGVNRHADLAANLVAGWDFAQNDNDPSDPTDAASFHGTHVAGTVAAVTNNSLGVAGTAPGAKILPVRVFNGPSGSTSAIVNGITWAVGGSVPGVPANANPADVINLSLGSRFPATCDNATRDALNFAISRGTIVVVAAGNSNGDANSYTLNNCAPVISVGSVTNTGARSSFSNHGTRVDVAAPGSDIVSTSNGFNGANNLYQSLSGTSMASPHVAGVAALVQSAASTPLTQAQMSTLLKNTARAFPVTPDRPIGAGIVDANAAVLAAGGGTPGNQAPVANFASSANGLTVSFTDSSSDSDGSIASRSWDFGDGTTSTAANPSKTYAAAGTYTVKLTVVDNAGASNTKTATVTVGSSGGVQTYTNGTDANIPDNNATGITSSISVTGRSGNAPSNAQVAVNIVHSYKGDLIVDLVAPDGSVYNLHNRTGSSTDNINQTFTVNLSSEALNGTWKLRAADRAAQDVGRIDSWSVTF</sequence>
<evidence type="ECO:0000313" key="10">
    <source>
        <dbReference type="EMBL" id="WMT01060.1"/>
    </source>
</evidence>
<gene>
    <name evidence="10" type="ORF">RDV84_13685</name>
</gene>
<feature type="active site" description="Charge relay system" evidence="5">
    <location>
        <position position="192"/>
    </location>
</feature>